<dbReference type="SUPFAM" id="SSF52540">
    <property type="entry name" value="P-loop containing nucleoside triphosphate hydrolases"/>
    <property type="match status" value="1"/>
</dbReference>
<evidence type="ECO:0000256" key="1">
    <source>
        <dbReference type="ARBA" id="ARBA00022448"/>
    </source>
</evidence>
<name>A0ABP9V0G8_9BACT</name>
<dbReference type="Proteomes" id="UP001424741">
    <property type="component" value="Unassembled WGS sequence"/>
</dbReference>
<sequence>MLSIESISIESGQFKLKDISFTVESGTCTSLMGPSGSGKTTIMEAICGLRKITSGTILLNNQDITHLRPAERKLSIVPQDNALFPHLTVREHLAFGPSIQKWNQSEIEQRINHLAEGMSISHLLDRYPSNLSGGEAKRVALGRALATRPALLCLDEALTGLDDDTHDEILSLLKDSIQNEGITALHITHSMKEATQLSDKVIKLGDLQPNQAP</sequence>
<evidence type="ECO:0000313" key="6">
    <source>
        <dbReference type="Proteomes" id="UP001424741"/>
    </source>
</evidence>
<dbReference type="InterPro" id="IPR017871">
    <property type="entry name" value="ABC_transporter-like_CS"/>
</dbReference>
<evidence type="ECO:0000259" key="4">
    <source>
        <dbReference type="PROSITE" id="PS50893"/>
    </source>
</evidence>
<dbReference type="PROSITE" id="PS00211">
    <property type="entry name" value="ABC_TRANSPORTER_1"/>
    <property type="match status" value="1"/>
</dbReference>
<dbReference type="PANTHER" id="PTHR42781">
    <property type="entry name" value="SPERMIDINE/PUTRESCINE IMPORT ATP-BINDING PROTEIN POTA"/>
    <property type="match status" value="1"/>
</dbReference>
<reference evidence="5 6" key="1">
    <citation type="submission" date="2024-02" db="EMBL/GenBank/DDBJ databases">
        <title>Rubritalea halochordaticola NBRC 107102.</title>
        <authorList>
            <person name="Ichikawa N."/>
            <person name="Katano-Makiyama Y."/>
            <person name="Hidaka K."/>
        </authorList>
    </citation>
    <scope>NUCLEOTIDE SEQUENCE [LARGE SCALE GENOMIC DNA]</scope>
    <source>
        <strain evidence="5 6">NBRC 107102</strain>
    </source>
</reference>
<evidence type="ECO:0000313" key="5">
    <source>
        <dbReference type="EMBL" id="GAA5496188.1"/>
    </source>
</evidence>
<organism evidence="5 6">
    <name type="scientific">Rubritalea halochordaticola</name>
    <dbReference type="NCBI Taxonomy" id="714537"/>
    <lineage>
        <taxon>Bacteria</taxon>
        <taxon>Pseudomonadati</taxon>
        <taxon>Verrucomicrobiota</taxon>
        <taxon>Verrucomicrobiia</taxon>
        <taxon>Verrucomicrobiales</taxon>
        <taxon>Rubritaleaceae</taxon>
        <taxon>Rubritalea</taxon>
    </lineage>
</organism>
<keyword evidence="2" id="KW-0547">Nucleotide-binding</keyword>
<dbReference type="EMBL" id="BAABRL010000007">
    <property type="protein sequence ID" value="GAA5496188.1"/>
    <property type="molecule type" value="Genomic_DNA"/>
</dbReference>
<protein>
    <submittedName>
        <fullName evidence="5">Sulfate/thiosulfate import ATP-binding protein CysA</fullName>
    </submittedName>
</protein>
<keyword evidence="6" id="KW-1185">Reference proteome</keyword>
<dbReference type="PANTHER" id="PTHR42781:SF4">
    <property type="entry name" value="SPERMIDINE_PUTRESCINE IMPORT ATP-BINDING PROTEIN POTA"/>
    <property type="match status" value="1"/>
</dbReference>
<dbReference type="GO" id="GO:0005524">
    <property type="term" value="F:ATP binding"/>
    <property type="evidence" value="ECO:0007669"/>
    <property type="project" value="UniProtKB-KW"/>
</dbReference>
<dbReference type="Pfam" id="PF00005">
    <property type="entry name" value="ABC_tran"/>
    <property type="match status" value="1"/>
</dbReference>
<accession>A0ABP9V0G8</accession>
<proteinExistence type="predicted"/>
<evidence type="ECO:0000256" key="2">
    <source>
        <dbReference type="ARBA" id="ARBA00022741"/>
    </source>
</evidence>
<dbReference type="InterPro" id="IPR050093">
    <property type="entry name" value="ABC_SmlMolc_Importer"/>
</dbReference>
<gene>
    <name evidence="5" type="primary">cysA</name>
    <name evidence="5" type="ORF">Rhal01_02370</name>
</gene>
<dbReference type="InterPro" id="IPR027417">
    <property type="entry name" value="P-loop_NTPase"/>
</dbReference>
<dbReference type="InterPro" id="IPR003593">
    <property type="entry name" value="AAA+_ATPase"/>
</dbReference>
<dbReference type="PROSITE" id="PS50893">
    <property type="entry name" value="ABC_TRANSPORTER_2"/>
    <property type="match status" value="1"/>
</dbReference>
<dbReference type="RefSeq" id="WP_346188894.1">
    <property type="nucleotide sequence ID" value="NZ_BAABRL010000007.1"/>
</dbReference>
<feature type="domain" description="ABC transporter" evidence="4">
    <location>
        <begin position="1"/>
        <end position="212"/>
    </location>
</feature>
<comment type="caution">
    <text evidence="5">The sequence shown here is derived from an EMBL/GenBank/DDBJ whole genome shotgun (WGS) entry which is preliminary data.</text>
</comment>
<keyword evidence="3 5" id="KW-0067">ATP-binding</keyword>
<dbReference type="InterPro" id="IPR003439">
    <property type="entry name" value="ABC_transporter-like_ATP-bd"/>
</dbReference>
<keyword evidence="1" id="KW-0813">Transport</keyword>
<dbReference type="SMART" id="SM00382">
    <property type="entry name" value="AAA"/>
    <property type="match status" value="1"/>
</dbReference>
<dbReference type="Gene3D" id="3.40.50.300">
    <property type="entry name" value="P-loop containing nucleotide triphosphate hydrolases"/>
    <property type="match status" value="1"/>
</dbReference>
<evidence type="ECO:0000256" key="3">
    <source>
        <dbReference type="ARBA" id="ARBA00022840"/>
    </source>
</evidence>